<feature type="region of interest" description="Disordered" evidence="1">
    <location>
        <begin position="244"/>
        <end position="290"/>
    </location>
</feature>
<feature type="domain" description="Retrotransposon gag" evidence="2">
    <location>
        <begin position="2"/>
        <end position="61"/>
    </location>
</feature>
<name>A0A5B6U5P8_9ROSI</name>
<dbReference type="PANTHER" id="PTHR33223:SF11">
    <property type="entry name" value="ELEMENT PROTEIN, PUTATIVE-RELATED"/>
    <property type="match status" value="1"/>
</dbReference>
<sequence length="290" mass="33590">MKYFPPAKMAKLRNDISSFVQMDLETLYDAWERFKDLLRRCPHHGLPLWLQVQNFYNGVNPSTRQLIDSAAGGTLNNKTSEAAYEFIEEMSLNNYQWQASRTKPTKSTGSCSATQVELWRILSTHLTNQEQRTNRRTDGLYRLEELPKVFVGRSSQSRKSKNFQNLPYPKEKKQTHEKESANTEKRLQDIKRTLKDQQVSIEKFTESFGELAKMVGMLTKMICEIQAEIFPKGTEQVKAVRLRSGKELGELKKQSPNENDKARDEGMEDVTPLRNENKPPIPYPTKLKKE</sequence>
<dbReference type="EMBL" id="SMMG02000013">
    <property type="protein sequence ID" value="KAA3453280.1"/>
    <property type="molecule type" value="Genomic_DNA"/>
</dbReference>
<reference evidence="3" key="1">
    <citation type="submission" date="2019-08" db="EMBL/GenBank/DDBJ databases">
        <authorList>
            <person name="Liu F."/>
        </authorList>
    </citation>
    <scope>NUCLEOTIDE SEQUENCE [LARGE SCALE GENOMIC DNA]</scope>
    <source>
        <strain evidence="3">PA1801</strain>
        <tissue evidence="3">Leaf</tissue>
    </source>
</reference>
<proteinExistence type="predicted"/>
<dbReference type="OrthoDB" id="997500at2759"/>
<feature type="compositionally biased region" description="Basic and acidic residues" evidence="1">
    <location>
        <begin position="169"/>
        <end position="185"/>
    </location>
</feature>
<keyword evidence="4" id="KW-1185">Reference proteome</keyword>
<evidence type="ECO:0000259" key="2">
    <source>
        <dbReference type="Pfam" id="PF03732"/>
    </source>
</evidence>
<feature type="compositionally biased region" description="Basic and acidic residues" evidence="1">
    <location>
        <begin position="244"/>
        <end position="265"/>
    </location>
</feature>
<dbReference type="Proteomes" id="UP000325315">
    <property type="component" value="Unassembled WGS sequence"/>
</dbReference>
<dbReference type="AlphaFoldDB" id="A0A5B6U5P8"/>
<dbReference type="InterPro" id="IPR005162">
    <property type="entry name" value="Retrotrans_gag_dom"/>
</dbReference>
<comment type="caution">
    <text evidence="3">The sequence shown here is derived from an EMBL/GenBank/DDBJ whole genome shotgun (WGS) entry which is preliminary data.</text>
</comment>
<evidence type="ECO:0000313" key="4">
    <source>
        <dbReference type="Proteomes" id="UP000325315"/>
    </source>
</evidence>
<accession>A0A5B6U5P8</accession>
<feature type="region of interest" description="Disordered" evidence="1">
    <location>
        <begin position="152"/>
        <end position="185"/>
    </location>
</feature>
<dbReference type="Pfam" id="PF03732">
    <property type="entry name" value="Retrotrans_gag"/>
    <property type="match status" value="1"/>
</dbReference>
<dbReference type="PANTHER" id="PTHR33223">
    <property type="entry name" value="CCHC-TYPE DOMAIN-CONTAINING PROTEIN"/>
    <property type="match status" value="1"/>
</dbReference>
<evidence type="ECO:0000256" key="1">
    <source>
        <dbReference type="SAM" id="MobiDB-lite"/>
    </source>
</evidence>
<evidence type="ECO:0000313" key="3">
    <source>
        <dbReference type="EMBL" id="KAA3453280.1"/>
    </source>
</evidence>
<gene>
    <name evidence="3" type="ORF">EPI10_009333</name>
</gene>
<protein>
    <submittedName>
        <fullName evidence="3">Transposon Ty3-I Gag-Pol polyprotein</fullName>
    </submittedName>
</protein>
<organism evidence="3 4">
    <name type="scientific">Gossypium australe</name>
    <dbReference type="NCBI Taxonomy" id="47621"/>
    <lineage>
        <taxon>Eukaryota</taxon>
        <taxon>Viridiplantae</taxon>
        <taxon>Streptophyta</taxon>
        <taxon>Embryophyta</taxon>
        <taxon>Tracheophyta</taxon>
        <taxon>Spermatophyta</taxon>
        <taxon>Magnoliopsida</taxon>
        <taxon>eudicotyledons</taxon>
        <taxon>Gunneridae</taxon>
        <taxon>Pentapetalae</taxon>
        <taxon>rosids</taxon>
        <taxon>malvids</taxon>
        <taxon>Malvales</taxon>
        <taxon>Malvaceae</taxon>
        <taxon>Malvoideae</taxon>
        <taxon>Gossypium</taxon>
    </lineage>
</organism>